<comment type="caution">
    <text evidence="1">The sequence shown here is derived from an EMBL/GenBank/DDBJ whole genome shotgun (WGS) entry which is preliminary data.</text>
</comment>
<name>A0ABU3Y9U0_9SPHN</name>
<sequence>MAAKLSRRSALGTLLLGDAADPATATILIRGAYVIDGTRQTLMPRLTDAH</sequence>
<protein>
    <recommendedName>
        <fullName evidence="3">Amidohydrolase</fullName>
    </recommendedName>
</protein>
<dbReference type="Proteomes" id="UP001273531">
    <property type="component" value="Unassembled WGS sequence"/>
</dbReference>
<accession>A0ABU3Y9U0</accession>
<evidence type="ECO:0000313" key="1">
    <source>
        <dbReference type="EMBL" id="MDV3457928.1"/>
    </source>
</evidence>
<evidence type="ECO:0000313" key="2">
    <source>
        <dbReference type="Proteomes" id="UP001273531"/>
    </source>
</evidence>
<gene>
    <name evidence="1" type="ORF">RZN05_13110</name>
</gene>
<proteinExistence type="predicted"/>
<dbReference type="EMBL" id="JAWJEJ010000001">
    <property type="protein sequence ID" value="MDV3457928.1"/>
    <property type="molecule type" value="Genomic_DNA"/>
</dbReference>
<dbReference type="RefSeq" id="WP_317227051.1">
    <property type="nucleotide sequence ID" value="NZ_JAWJEJ010000001.1"/>
</dbReference>
<keyword evidence="2" id="KW-1185">Reference proteome</keyword>
<organism evidence="1 2">
    <name type="scientific">Sphingomonas agrestis</name>
    <dbReference type="NCBI Taxonomy" id="3080540"/>
    <lineage>
        <taxon>Bacteria</taxon>
        <taxon>Pseudomonadati</taxon>
        <taxon>Pseudomonadota</taxon>
        <taxon>Alphaproteobacteria</taxon>
        <taxon>Sphingomonadales</taxon>
        <taxon>Sphingomonadaceae</taxon>
        <taxon>Sphingomonas</taxon>
    </lineage>
</organism>
<evidence type="ECO:0008006" key="3">
    <source>
        <dbReference type="Google" id="ProtNLM"/>
    </source>
</evidence>
<reference evidence="1 2" key="1">
    <citation type="submission" date="2023-10" db="EMBL/GenBank/DDBJ databases">
        <title>Sphingomonas sp. HF-S4 16S ribosomal RNA gene Genome sequencing and assembly.</title>
        <authorList>
            <person name="Lee H."/>
        </authorList>
    </citation>
    <scope>NUCLEOTIDE SEQUENCE [LARGE SCALE GENOMIC DNA]</scope>
    <source>
        <strain evidence="1 2">HF-S4</strain>
    </source>
</reference>